<accession>A0A084Q8Y3</accession>
<dbReference type="InParanoid" id="A0A084Q8Y3"/>
<dbReference type="OMA" id="HKLDCKS"/>
<keyword evidence="3" id="KW-0862">Zinc</keyword>
<reference evidence="6 7" key="1">
    <citation type="journal article" date="2014" name="BMC Genomics">
        <title>Comparative genome sequencing reveals chemotype-specific gene clusters in the toxigenic black mold Stachybotrys.</title>
        <authorList>
            <person name="Semeiks J."/>
            <person name="Borek D."/>
            <person name="Otwinowski Z."/>
            <person name="Grishin N.V."/>
        </authorList>
    </citation>
    <scope>NUCLEOTIDE SEQUENCE [LARGE SCALE GENOMIC DNA]</scope>
    <source>
        <strain evidence="6 7">IBT 40285</strain>
    </source>
</reference>
<dbReference type="Gene3D" id="6.10.140.2220">
    <property type="match status" value="1"/>
</dbReference>
<dbReference type="OrthoDB" id="5282002at2759"/>
<keyword evidence="7" id="KW-1185">Reference proteome</keyword>
<protein>
    <recommendedName>
        <fullName evidence="5">MYND-type domain-containing protein</fullName>
    </recommendedName>
</protein>
<evidence type="ECO:0000313" key="7">
    <source>
        <dbReference type="Proteomes" id="UP000028524"/>
    </source>
</evidence>
<dbReference type="Pfam" id="PF01753">
    <property type="entry name" value="zf-MYND"/>
    <property type="match status" value="1"/>
</dbReference>
<keyword evidence="1" id="KW-0479">Metal-binding</keyword>
<gene>
    <name evidence="6" type="ORF">S40285_09018</name>
</gene>
<dbReference type="AlphaFoldDB" id="A0A084Q8Y3"/>
<evidence type="ECO:0000256" key="2">
    <source>
        <dbReference type="ARBA" id="ARBA00022771"/>
    </source>
</evidence>
<evidence type="ECO:0000313" key="6">
    <source>
        <dbReference type="EMBL" id="KFA60418.1"/>
    </source>
</evidence>
<dbReference type="PROSITE" id="PS50865">
    <property type="entry name" value="ZF_MYND_2"/>
    <property type="match status" value="1"/>
</dbReference>
<dbReference type="SUPFAM" id="SSF144232">
    <property type="entry name" value="HIT/MYND zinc finger-like"/>
    <property type="match status" value="1"/>
</dbReference>
<dbReference type="HOGENOM" id="CLU_018400_3_0_1"/>
<sequence>MTTIEFLCSNWEPNSLVCKQKGRFSCKNCLLVNYCGSECQKSDWVQHKSECRSPLGKATWQPCWVRENRIPSFMGGGIGQVFGSKKYLWGNMPAFDVLELESNEGIGFKADLRLLFAASGDIRNVVKTIAQIPSNYNHALHVTINDRDSEIVVRNVILLLIALVVEDPDEAVECIIHVWYSTLVRKSDIDLLQIRIRPLIEAVCEKVKDKRSNTILVKTWSFGQRSLRVALDKASWARLLSSLDIPEGLTMDRAREIRAAIVMAESRKDYRARELVCQSPSHRLALHKFRQDGLLLPFGTPRRDFLEPNPTFFQSDKTWPMKDNADPRHGWSSKEVAETSSGPAAADIYGKLFYHVRLTLQSFLSRLDTMYLCFEVFQLDVLDLPKHLKSKTFSRIEVSNVADAGWLGIHDTLASMIPLLQDTLDNPHATLITLFMNAVDETLTDEDRRRDLTINSTSTKRLLRYLPPSGAPPSQYDPRIIKFNLARDLVTTYDNIFDR</sequence>
<evidence type="ECO:0000259" key="5">
    <source>
        <dbReference type="PROSITE" id="PS50865"/>
    </source>
</evidence>
<dbReference type="Proteomes" id="UP000028524">
    <property type="component" value="Unassembled WGS sequence"/>
</dbReference>
<dbReference type="InterPro" id="IPR002893">
    <property type="entry name" value="Znf_MYND"/>
</dbReference>
<evidence type="ECO:0000256" key="4">
    <source>
        <dbReference type="PROSITE-ProRule" id="PRU00134"/>
    </source>
</evidence>
<dbReference type="Pfam" id="PF14737">
    <property type="entry name" value="DUF4470"/>
    <property type="match status" value="1"/>
</dbReference>
<evidence type="ECO:0000256" key="3">
    <source>
        <dbReference type="ARBA" id="ARBA00022833"/>
    </source>
</evidence>
<dbReference type="GO" id="GO:0008270">
    <property type="term" value="F:zinc ion binding"/>
    <property type="evidence" value="ECO:0007669"/>
    <property type="project" value="UniProtKB-KW"/>
</dbReference>
<evidence type="ECO:0000256" key="1">
    <source>
        <dbReference type="ARBA" id="ARBA00022723"/>
    </source>
</evidence>
<keyword evidence="2 4" id="KW-0863">Zinc-finger</keyword>
<proteinExistence type="predicted"/>
<dbReference type="InterPro" id="IPR027974">
    <property type="entry name" value="DUF4470"/>
</dbReference>
<dbReference type="STRING" id="1283841.A0A084Q8Y3"/>
<feature type="domain" description="MYND-type" evidence="5">
    <location>
        <begin position="5"/>
        <end position="51"/>
    </location>
</feature>
<dbReference type="EMBL" id="KL660927">
    <property type="protein sequence ID" value="KFA60418.1"/>
    <property type="molecule type" value="Genomic_DNA"/>
</dbReference>
<name>A0A084Q8Y3_STAC4</name>
<organism evidence="6 7">
    <name type="scientific">Stachybotrys chlorohalonatus (strain IBT 40285)</name>
    <dbReference type="NCBI Taxonomy" id="1283841"/>
    <lineage>
        <taxon>Eukaryota</taxon>
        <taxon>Fungi</taxon>
        <taxon>Dikarya</taxon>
        <taxon>Ascomycota</taxon>
        <taxon>Pezizomycotina</taxon>
        <taxon>Sordariomycetes</taxon>
        <taxon>Hypocreomycetidae</taxon>
        <taxon>Hypocreales</taxon>
        <taxon>Stachybotryaceae</taxon>
        <taxon>Stachybotrys</taxon>
    </lineage>
</organism>